<proteinExistence type="predicted"/>
<evidence type="ECO:0000256" key="1">
    <source>
        <dbReference type="SAM" id="MobiDB-lite"/>
    </source>
</evidence>
<feature type="compositionally biased region" description="Acidic residues" evidence="1">
    <location>
        <begin position="48"/>
        <end position="85"/>
    </location>
</feature>
<dbReference type="RefSeq" id="WP_280558489.1">
    <property type="nucleotide sequence ID" value="NZ_CP123488.1"/>
</dbReference>
<organism evidence="2 3">
    <name type="scientific">Kluyvera intermedia</name>
    <name type="common">Enterobacter intermedius</name>
    <dbReference type="NCBI Taxonomy" id="61648"/>
    <lineage>
        <taxon>Bacteria</taxon>
        <taxon>Pseudomonadati</taxon>
        <taxon>Pseudomonadota</taxon>
        <taxon>Gammaproteobacteria</taxon>
        <taxon>Enterobacterales</taxon>
        <taxon>Enterobacteriaceae</taxon>
        <taxon>Kluyvera</taxon>
    </lineage>
</organism>
<dbReference type="Proteomes" id="UP001177527">
    <property type="component" value="Chromosome"/>
</dbReference>
<sequence length="147" mass="15092">MSKTTKQPAAAELNAEDVDNDLNAEGITSAEVIAADVLNAGGESAGSEGDDSGEEESAGSEGDDSGEEESAGPEDDDSGEEESADPEYVVLTGNSVRHNGEVYRENEVIPVTGKDAERLLNAGIIADVSVLRQRVLSAKPAVTVTTG</sequence>
<accession>A0AA95G1S6</accession>
<name>A0AA95G1S6_KLUIN</name>
<dbReference type="AlphaFoldDB" id="A0AA95G1S6"/>
<evidence type="ECO:0000313" key="2">
    <source>
        <dbReference type="EMBL" id="WGL57900.1"/>
    </source>
</evidence>
<reference evidence="2" key="1">
    <citation type="submission" date="2023-04" db="EMBL/GenBank/DDBJ databases">
        <title>APH(3)-Id, a novel chromosomal aminoglycoside phosphotransferase, identified from an environmental isolate of Kluyvera intermedia DW18.</title>
        <authorList>
            <person name="Sha Y."/>
        </authorList>
    </citation>
    <scope>NUCLEOTIDE SEQUENCE</scope>
    <source>
        <strain evidence="2">DW18</strain>
    </source>
</reference>
<dbReference type="EMBL" id="CP123488">
    <property type="protein sequence ID" value="WGL57900.1"/>
    <property type="molecule type" value="Genomic_DNA"/>
</dbReference>
<feature type="region of interest" description="Disordered" evidence="1">
    <location>
        <begin position="1"/>
        <end position="22"/>
    </location>
</feature>
<protein>
    <submittedName>
        <fullName evidence="2">Uncharacterized protein</fullName>
    </submittedName>
</protein>
<feature type="region of interest" description="Disordered" evidence="1">
    <location>
        <begin position="38"/>
        <end position="88"/>
    </location>
</feature>
<gene>
    <name evidence="2" type="ORF">QBD33_09170</name>
</gene>
<evidence type="ECO:0000313" key="3">
    <source>
        <dbReference type="Proteomes" id="UP001177527"/>
    </source>
</evidence>